<dbReference type="PANTHER" id="PTHR46401">
    <property type="entry name" value="GLYCOSYLTRANSFERASE WBBK-RELATED"/>
    <property type="match status" value="1"/>
</dbReference>
<reference evidence="3 4" key="2">
    <citation type="submission" date="2019-02" db="EMBL/GenBank/DDBJ databases">
        <title>'Lichenibacterium ramalinii' gen. nov. sp. nov., 'Lichenibacterium minor' gen. nov. sp. nov.</title>
        <authorList>
            <person name="Pankratov T."/>
        </authorList>
    </citation>
    <scope>NUCLEOTIDE SEQUENCE [LARGE SCALE GENOMIC DNA]</scope>
    <source>
        <strain evidence="3 4">RmlP026</strain>
    </source>
</reference>
<protein>
    <submittedName>
        <fullName evidence="3">Glycosyltransferase</fullName>
    </submittedName>
</protein>
<evidence type="ECO:0000313" key="4">
    <source>
        <dbReference type="Proteomes" id="UP000290759"/>
    </source>
</evidence>
<name>A0A4Q2UBW6_9HYPH</name>
<gene>
    <name evidence="3" type="ORF">D3273_08050</name>
</gene>
<feature type="domain" description="Glycosyl transferase family 1" evidence="2">
    <location>
        <begin position="447"/>
        <end position="500"/>
    </location>
</feature>
<dbReference type="Proteomes" id="UP000290759">
    <property type="component" value="Unassembled WGS sequence"/>
</dbReference>
<proteinExistence type="predicted"/>
<dbReference type="PANTHER" id="PTHR46401:SF2">
    <property type="entry name" value="GLYCOSYLTRANSFERASE WBBK-RELATED"/>
    <property type="match status" value="1"/>
</dbReference>
<organism evidence="3 4">
    <name type="scientific">Lichenibacterium minor</name>
    <dbReference type="NCBI Taxonomy" id="2316528"/>
    <lineage>
        <taxon>Bacteria</taxon>
        <taxon>Pseudomonadati</taxon>
        <taxon>Pseudomonadota</taxon>
        <taxon>Alphaproteobacteria</taxon>
        <taxon>Hyphomicrobiales</taxon>
        <taxon>Lichenihabitantaceae</taxon>
        <taxon>Lichenibacterium</taxon>
    </lineage>
</organism>
<dbReference type="RefSeq" id="WP_129225262.1">
    <property type="nucleotide sequence ID" value="NZ_QYBB01000006.1"/>
</dbReference>
<sequence length="637" mass="66859">MTAMGDVADGPWRCSADLRVAVQAEVGDLGAAAAAARLGAALTAAGVSLVEARAVPPGTLRAFLQRSAAANTDVLVVDARTLITPDAVAELRRAADLDPMVVAALPRFTAGRPATPRGRRPALDYVLRPDRRCAYLKASALAALGEAPFSAEGDDLAGPLLALGRVGFRVAVAGGAEAVHPEGAVPAAPAPVPEDWRPALKRQATSAPALAEALMGGLEPGPDGKLRIAFDLGHAGPSHSGTTLLARALVGRAAARWTDLALHVVASAPAFAFHFGDLGDAVTRVDPADAAVFAALVRFGQPFLWGEMDAAVRRAPVLVLFMLDTIGLDCGHDAPDELDALWRFAVAEADALLFNSAFTARQFARRFGPPPGPALASLHSLDLADYRLGAVPDAPADGSVLMIGNALPHKRLRDTARVVAAANLGRTVTALGLSPGAVSGVDGVASGGLPPERVAALYAAARIVVYPSIYEGFGFPILDALAHRRPILVRDLPPYGEIAAGLPERANVHRYRDDADLLRRLADPPRWTERRDDGPVRGWDDAADDLRAALDAALDGADRARVVRRVDALRGRMSFMRARAFGDADDADELDRLAGLSGRLVQGGLLWLGRHVPGTRAALAALHRGFDRLRALRARAR</sequence>
<keyword evidence="1 3" id="KW-0808">Transferase</keyword>
<dbReference type="SUPFAM" id="SSF53756">
    <property type="entry name" value="UDP-Glycosyltransferase/glycogen phosphorylase"/>
    <property type="match status" value="1"/>
</dbReference>
<dbReference type="GO" id="GO:0016757">
    <property type="term" value="F:glycosyltransferase activity"/>
    <property type="evidence" value="ECO:0007669"/>
    <property type="project" value="InterPro"/>
</dbReference>
<dbReference type="OrthoDB" id="9801609at2"/>
<reference evidence="3 4" key="1">
    <citation type="submission" date="2018-12" db="EMBL/GenBank/DDBJ databases">
        <authorList>
            <person name="Grouzdev D.S."/>
            <person name="Krutkina M.S."/>
        </authorList>
    </citation>
    <scope>NUCLEOTIDE SEQUENCE [LARGE SCALE GENOMIC DNA]</scope>
    <source>
        <strain evidence="3 4">RmlP026</strain>
    </source>
</reference>
<dbReference type="Gene3D" id="3.40.50.2000">
    <property type="entry name" value="Glycogen Phosphorylase B"/>
    <property type="match status" value="1"/>
</dbReference>
<comment type="caution">
    <text evidence="3">The sequence shown here is derived from an EMBL/GenBank/DDBJ whole genome shotgun (WGS) entry which is preliminary data.</text>
</comment>
<dbReference type="Pfam" id="PF00534">
    <property type="entry name" value="Glycos_transf_1"/>
    <property type="match status" value="1"/>
</dbReference>
<dbReference type="GO" id="GO:0009103">
    <property type="term" value="P:lipopolysaccharide biosynthetic process"/>
    <property type="evidence" value="ECO:0007669"/>
    <property type="project" value="TreeGrafter"/>
</dbReference>
<dbReference type="AlphaFoldDB" id="A0A4Q2UBW6"/>
<dbReference type="InterPro" id="IPR001296">
    <property type="entry name" value="Glyco_trans_1"/>
</dbReference>
<evidence type="ECO:0000259" key="2">
    <source>
        <dbReference type="Pfam" id="PF00534"/>
    </source>
</evidence>
<evidence type="ECO:0000256" key="1">
    <source>
        <dbReference type="ARBA" id="ARBA00022679"/>
    </source>
</evidence>
<evidence type="ECO:0000313" key="3">
    <source>
        <dbReference type="EMBL" id="RYC32667.1"/>
    </source>
</evidence>
<accession>A0A4Q2UBW6</accession>
<keyword evidence="4" id="KW-1185">Reference proteome</keyword>
<dbReference type="EMBL" id="QYBB01000006">
    <property type="protein sequence ID" value="RYC32667.1"/>
    <property type="molecule type" value="Genomic_DNA"/>
</dbReference>